<evidence type="ECO:0000256" key="1">
    <source>
        <dbReference type="SAM" id="MobiDB-lite"/>
    </source>
</evidence>
<proteinExistence type="predicted"/>
<evidence type="ECO:0000313" key="2">
    <source>
        <dbReference type="EMBL" id="DAF87196.1"/>
    </source>
</evidence>
<feature type="compositionally biased region" description="Basic and acidic residues" evidence="1">
    <location>
        <begin position="7"/>
        <end position="33"/>
    </location>
</feature>
<reference evidence="2" key="1">
    <citation type="journal article" date="2021" name="Proc. Natl. Acad. Sci. U.S.A.">
        <title>A Catalog of Tens of Thousands of Viruses from Human Metagenomes Reveals Hidden Associations with Chronic Diseases.</title>
        <authorList>
            <person name="Tisza M.J."/>
            <person name="Buck C.B."/>
        </authorList>
    </citation>
    <scope>NUCLEOTIDE SEQUENCE</scope>
    <source>
        <strain evidence="2">CtPkm1</strain>
    </source>
</reference>
<organism evidence="2">
    <name type="scientific">Myoviridae sp. ctPkm1</name>
    <dbReference type="NCBI Taxonomy" id="2825099"/>
    <lineage>
        <taxon>Viruses</taxon>
        <taxon>Duplodnaviria</taxon>
        <taxon>Heunggongvirae</taxon>
        <taxon>Uroviricota</taxon>
        <taxon>Caudoviricetes</taxon>
    </lineage>
</organism>
<protein>
    <submittedName>
        <fullName evidence="2">Uncharacterized protein</fullName>
    </submittedName>
</protein>
<sequence>MGELTDEEKRLIESQDSHDEPDFEPRGGGDGDD</sequence>
<feature type="region of interest" description="Disordered" evidence="1">
    <location>
        <begin position="1"/>
        <end position="33"/>
    </location>
</feature>
<accession>A0A8S5TYB1</accession>
<dbReference type="EMBL" id="BK015960">
    <property type="protein sequence ID" value="DAF87196.1"/>
    <property type="molecule type" value="Genomic_DNA"/>
</dbReference>
<name>A0A8S5TYB1_9CAUD</name>